<evidence type="ECO:0000313" key="3">
    <source>
        <dbReference type="Proteomes" id="UP000053927"/>
    </source>
</evidence>
<dbReference type="eggNOG" id="ENOG502R02R">
    <property type="taxonomic scope" value="Eukaryota"/>
</dbReference>
<sequence length="507" mass="56194">MTDSTSYTGIPLSGSDNYTALSGSEETYSMPTGTQYDTSGTSQQAAQLANHHGTGIVPQNYGFGQYMLTPQSNTGQMHQAVHHNGMAGYAPMQEGYTNWNLPPSNQIIPPAQNFLPPLGQTLISTTELTRLQDNFSSTMEKVNVAINRLEKLEADVIALKQKDSEVGKARKGKKSGEGDADGPRPSTEAENFVQAKFQSAVGISNPVGRGKKWAIPPPLEADDAPRMNATGTTRLWNPDWRQSSTTSTNQEFIDHLVELLLSEEEHKDEDKRLLSNLPSGKCKKMVTTYFNNTARRWKSENFEASGEKAKANEARTRRQLRKKRAATKMRQGAQVLAEKLGDTACVGIDELIHTEWMDSQHSTSGEANDEEWENRRVAMGGGANQKGIELRQKEWVSPWLRKLWGYMLSVAREADEQAKARPASNQELMRFRGPSANSNTSAPPMATNLKPCRNCVRDSWAEAHPHHVFPSANTTHTAMQIDVAMAVLDPRYVAYYECDADDEGEVM</sequence>
<feature type="region of interest" description="Disordered" evidence="1">
    <location>
        <begin position="164"/>
        <end position="188"/>
    </location>
</feature>
<dbReference type="GeneID" id="18802554"/>
<accession>R7RX61</accession>
<dbReference type="EMBL" id="JH687487">
    <property type="protein sequence ID" value="EIM78972.1"/>
    <property type="molecule type" value="Genomic_DNA"/>
</dbReference>
<proteinExistence type="predicted"/>
<dbReference type="RefSeq" id="XP_007309770.1">
    <property type="nucleotide sequence ID" value="XM_007309708.1"/>
</dbReference>
<organism evidence="2 3">
    <name type="scientific">Stereum hirsutum (strain FP-91666)</name>
    <name type="common">White-rot fungus</name>
    <dbReference type="NCBI Taxonomy" id="721885"/>
    <lineage>
        <taxon>Eukaryota</taxon>
        <taxon>Fungi</taxon>
        <taxon>Dikarya</taxon>
        <taxon>Basidiomycota</taxon>
        <taxon>Agaricomycotina</taxon>
        <taxon>Agaricomycetes</taxon>
        <taxon>Russulales</taxon>
        <taxon>Stereaceae</taxon>
        <taxon>Stereum</taxon>
    </lineage>
</organism>
<evidence type="ECO:0000256" key="1">
    <source>
        <dbReference type="SAM" id="MobiDB-lite"/>
    </source>
</evidence>
<gene>
    <name evidence="2" type="ORF">STEHIDRAFT_164143</name>
</gene>
<keyword evidence="3" id="KW-1185">Reference proteome</keyword>
<dbReference type="OrthoDB" id="2757952at2759"/>
<dbReference type="Proteomes" id="UP000053927">
    <property type="component" value="Unassembled WGS sequence"/>
</dbReference>
<dbReference type="RefSeq" id="XP_007311930.1">
    <property type="nucleotide sequence ID" value="XM_007311868.1"/>
</dbReference>
<dbReference type="AlphaFoldDB" id="R7RX61"/>
<dbReference type="OMA" id="PWQSEEH"/>
<dbReference type="RefSeq" id="XP_007306923.1">
    <property type="nucleotide sequence ID" value="XM_007306861.1"/>
</dbReference>
<reference evidence="3" key="1">
    <citation type="journal article" date="2012" name="Science">
        <title>The Paleozoic origin of enzymatic lignin decomposition reconstructed from 31 fungal genomes.</title>
        <authorList>
            <person name="Floudas D."/>
            <person name="Binder M."/>
            <person name="Riley R."/>
            <person name="Barry K."/>
            <person name="Blanchette R.A."/>
            <person name="Henrissat B."/>
            <person name="Martinez A.T."/>
            <person name="Otillar R."/>
            <person name="Spatafora J.W."/>
            <person name="Yadav J.S."/>
            <person name="Aerts A."/>
            <person name="Benoit I."/>
            <person name="Boyd A."/>
            <person name="Carlson A."/>
            <person name="Copeland A."/>
            <person name="Coutinho P.M."/>
            <person name="de Vries R.P."/>
            <person name="Ferreira P."/>
            <person name="Findley K."/>
            <person name="Foster B."/>
            <person name="Gaskell J."/>
            <person name="Glotzer D."/>
            <person name="Gorecki P."/>
            <person name="Heitman J."/>
            <person name="Hesse C."/>
            <person name="Hori C."/>
            <person name="Igarashi K."/>
            <person name="Jurgens J.A."/>
            <person name="Kallen N."/>
            <person name="Kersten P."/>
            <person name="Kohler A."/>
            <person name="Kuees U."/>
            <person name="Kumar T.K.A."/>
            <person name="Kuo A."/>
            <person name="LaButti K."/>
            <person name="Larrondo L.F."/>
            <person name="Lindquist E."/>
            <person name="Ling A."/>
            <person name="Lombard V."/>
            <person name="Lucas S."/>
            <person name="Lundell T."/>
            <person name="Martin R."/>
            <person name="McLaughlin D.J."/>
            <person name="Morgenstern I."/>
            <person name="Morin E."/>
            <person name="Murat C."/>
            <person name="Nagy L.G."/>
            <person name="Nolan M."/>
            <person name="Ohm R.A."/>
            <person name="Patyshakuliyeva A."/>
            <person name="Rokas A."/>
            <person name="Ruiz-Duenas F.J."/>
            <person name="Sabat G."/>
            <person name="Salamov A."/>
            <person name="Samejima M."/>
            <person name="Schmutz J."/>
            <person name="Slot J.C."/>
            <person name="St John F."/>
            <person name="Stenlid J."/>
            <person name="Sun H."/>
            <person name="Sun S."/>
            <person name="Syed K."/>
            <person name="Tsang A."/>
            <person name="Wiebenga A."/>
            <person name="Young D."/>
            <person name="Pisabarro A."/>
            <person name="Eastwood D.C."/>
            <person name="Martin F."/>
            <person name="Cullen D."/>
            <person name="Grigoriev I.V."/>
            <person name="Hibbett D.S."/>
        </authorList>
    </citation>
    <scope>NUCLEOTIDE SEQUENCE [LARGE SCALE GENOMIC DNA]</scope>
    <source>
        <strain evidence="3">FP-91666</strain>
    </source>
</reference>
<name>R7RX61_STEHR</name>
<dbReference type="KEGG" id="shs:STEHIDRAFT_164143"/>
<feature type="region of interest" description="Disordered" evidence="1">
    <location>
        <begin position="1"/>
        <end position="39"/>
    </location>
</feature>
<dbReference type="KEGG" id="shs:STEHIDRAFT_162089"/>
<protein>
    <submittedName>
        <fullName evidence="2">Uncharacterized protein</fullName>
    </submittedName>
</protein>
<dbReference type="KEGG" id="shs:STEHIDRAFT_159391"/>
<evidence type="ECO:0000313" key="2">
    <source>
        <dbReference type="EMBL" id="EIM78972.1"/>
    </source>
</evidence>